<evidence type="ECO:0000313" key="3">
    <source>
        <dbReference type="EMBL" id="OHA85098.1"/>
    </source>
</evidence>
<dbReference type="STRING" id="1802730.A2591_02080"/>
<feature type="transmembrane region" description="Helical" evidence="1">
    <location>
        <begin position="20"/>
        <end position="41"/>
    </location>
</feature>
<protein>
    <recommendedName>
        <fullName evidence="2">DUF8128 domain-containing protein</fullName>
    </recommendedName>
</protein>
<accession>A0A1G2SK91</accession>
<evidence type="ECO:0000259" key="2">
    <source>
        <dbReference type="Pfam" id="PF26449"/>
    </source>
</evidence>
<dbReference type="Proteomes" id="UP000178168">
    <property type="component" value="Unassembled WGS sequence"/>
</dbReference>
<keyword evidence="1" id="KW-0472">Membrane</keyword>
<name>A0A1G2SK91_9BACT</name>
<dbReference type="InterPro" id="IPR058441">
    <property type="entry name" value="DUF8128"/>
</dbReference>
<gene>
    <name evidence="3" type="ORF">A2591_02080</name>
</gene>
<organism evidence="3 4">
    <name type="scientific">Candidatus Yonathbacteria bacterium RIFOXYD1_FULL_52_36</name>
    <dbReference type="NCBI Taxonomy" id="1802730"/>
    <lineage>
        <taxon>Bacteria</taxon>
        <taxon>Candidatus Yonathiibacteriota</taxon>
    </lineage>
</organism>
<keyword evidence="1" id="KW-0812">Transmembrane</keyword>
<evidence type="ECO:0000313" key="4">
    <source>
        <dbReference type="Proteomes" id="UP000178168"/>
    </source>
</evidence>
<reference evidence="3 4" key="1">
    <citation type="journal article" date="2016" name="Nat. Commun.">
        <title>Thousands of microbial genomes shed light on interconnected biogeochemical processes in an aquifer system.</title>
        <authorList>
            <person name="Anantharaman K."/>
            <person name="Brown C.T."/>
            <person name="Hug L.A."/>
            <person name="Sharon I."/>
            <person name="Castelle C.J."/>
            <person name="Probst A.J."/>
            <person name="Thomas B.C."/>
            <person name="Singh A."/>
            <person name="Wilkins M.J."/>
            <person name="Karaoz U."/>
            <person name="Brodie E.L."/>
            <person name="Williams K.H."/>
            <person name="Hubbard S.S."/>
            <person name="Banfield J.F."/>
        </authorList>
    </citation>
    <scope>NUCLEOTIDE SEQUENCE [LARGE SCALE GENOMIC DNA]</scope>
</reference>
<sequence length="414" mass="47984">MSDVLSGVPFGELFGRVESIFTFVFSVVIYWAPFVLGFTAWKMWLAYRRAEYLAKMEWVMLEVRVPKEVNKTPIAMEVVLNAFYQTSKGSWWDWYWKGRVQDYFALEMVSIDGAVKFFIRTTKPYKNVIESALYAQYPDIEIYEVPDYTRYVDYRGKEGEWGMFGAEYAFTKEDPYPIKTYIDYGLDREGVKEEFKTDPLSAVIEFLGSMGKDEQFWLQINVQAAVNRFHKPGTWFEKQNWRKEGEALVKKLAKADEKPKPGEISMPAFKLTDGEREVIKAVERSIGKLGFDCGIRSIYLAKGSAFRAGNIKGLAGLLRQFNTNNLNGFKVVHPTSFDFPWEDWDKIRETTLKKKMFDAYKRRSYFYPPHRRKPITLSSEELATIYHFPGGVTGTPTFGRIESRKGEPPTNLPV</sequence>
<evidence type="ECO:0000256" key="1">
    <source>
        <dbReference type="SAM" id="Phobius"/>
    </source>
</evidence>
<keyword evidence="1" id="KW-1133">Transmembrane helix</keyword>
<dbReference type="AlphaFoldDB" id="A0A1G2SK91"/>
<dbReference type="Pfam" id="PF26449">
    <property type="entry name" value="DUF8128"/>
    <property type="match status" value="1"/>
</dbReference>
<dbReference type="EMBL" id="MHUZ01000031">
    <property type="protein sequence ID" value="OHA85098.1"/>
    <property type="molecule type" value="Genomic_DNA"/>
</dbReference>
<comment type="caution">
    <text evidence="3">The sequence shown here is derived from an EMBL/GenBank/DDBJ whole genome shotgun (WGS) entry which is preliminary data.</text>
</comment>
<feature type="domain" description="DUF8128" evidence="2">
    <location>
        <begin position="56"/>
        <end position="391"/>
    </location>
</feature>
<proteinExistence type="predicted"/>